<evidence type="ECO:0000256" key="1">
    <source>
        <dbReference type="SAM" id="MobiDB-lite"/>
    </source>
</evidence>
<evidence type="ECO:0000313" key="2">
    <source>
        <dbReference type="EMBL" id="KAK9395557.1"/>
    </source>
</evidence>
<sequence length="599" mass="66255">MSHSISRISETLAGIYDENSLSQDFPSSDKGQEDSEPEIEPRRDYETEATCFAETPESKGLPGVDFTLPEELCSDQAESKASEPCRQVFMVDFGPKGCLNAEVKIPLEGKVSLEVVTIGNTKLRGGEKMSKGGRYPWVGRHSSVEWDGSGGGESEIEEGEIVQPEDERYSPIQLFRSRCQPAQQRTLWVVEGDDFLSLHADSDEKGSLQIDFSESQLDPHWKGVDLRRKILTQRQERYHHAISPLPPPPPPPAPKCPASKAHSGSSSASFQDLNDNDLFTIKRTITVNQQKKMEGLLETPERAKREVVYDSEGMSFDACFSDREPAENSKSSTVWLNPKEDAVSSRKDKRPEEDTKQKLSKEKELKRAYLEDCPRAQEKCKKKLKEGPPSSEQQELPKIEEKAQPDRDKTGKKIKAGSQKENSTLDPGRKVKLQSKVAILIQEGVSSTTSVKEMGSICVKFSRDKESRSPFLKSEEKVLVVGAPAAGQDEMTDVKKPGFKPKKVKGLKARMGVKKLKGIKPKGASEPKKKKKLKVKTGLKKSKADSCSQGAVSPLKVKEEPSWSGSEKSGTAKPPSPQTFGPGQKPTRFPDSGQQLQDT</sequence>
<feature type="region of interest" description="Disordered" evidence="1">
    <location>
        <begin position="240"/>
        <end position="272"/>
    </location>
</feature>
<dbReference type="InterPro" id="IPR042841">
    <property type="entry name" value="SCAF1"/>
</dbReference>
<dbReference type="GO" id="GO:0099122">
    <property type="term" value="F:RNA polymerase II C-terminal domain binding"/>
    <property type="evidence" value="ECO:0007669"/>
    <property type="project" value="TreeGrafter"/>
</dbReference>
<feature type="region of interest" description="Disordered" evidence="1">
    <location>
        <begin position="319"/>
        <end position="430"/>
    </location>
</feature>
<dbReference type="PANTHER" id="PTHR47013:SF1">
    <property type="entry name" value="SPLICING FACTOR, ARGININE_SERINE-RICH 19"/>
    <property type="match status" value="1"/>
</dbReference>
<accession>A0AAW1B0X2</accession>
<gene>
    <name evidence="2" type="ORF">NXF25_018918</name>
</gene>
<reference evidence="2 3" key="1">
    <citation type="journal article" date="2024" name="Proc. Natl. Acad. Sci. U.S.A.">
        <title>The genetic regulatory architecture and epigenomic basis for age-related changes in rattlesnake venom.</title>
        <authorList>
            <person name="Hogan M.P."/>
            <person name="Holding M.L."/>
            <person name="Nystrom G.S."/>
            <person name="Colston T.J."/>
            <person name="Bartlett D.A."/>
            <person name="Mason A.J."/>
            <person name="Ellsworth S.A."/>
            <person name="Rautsaw R.M."/>
            <person name="Lawrence K.C."/>
            <person name="Strickland J.L."/>
            <person name="He B."/>
            <person name="Fraser P."/>
            <person name="Margres M.J."/>
            <person name="Gilbert D.M."/>
            <person name="Gibbs H.L."/>
            <person name="Parkinson C.L."/>
            <person name="Rokyta D.R."/>
        </authorList>
    </citation>
    <scope>NUCLEOTIDE SEQUENCE [LARGE SCALE GENOMIC DNA]</scope>
    <source>
        <strain evidence="2">DRR0105</strain>
    </source>
</reference>
<dbReference type="PANTHER" id="PTHR47013">
    <property type="entry name" value="SPLICING FACTOR, ARGININE/SERINE-RICH 19"/>
    <property type="match status" value="1"/>
</dbReference>
<keyword evidence="3" id="KW-1185">Reference proteome</keyword>
<evidence type="ECO:0000313" key="3">
    <source>
        <dbReference type="Proteomes" id="UP001474421"/>
    </source>
</evidence>
<name>A0AAW1B0X2_CROAD</name>
<feature type="compositionally biased region" description="Basic residues" evidence="1">
    <location>
        <begin position="528"/>
        <end position="541"/>
    </location>
</feature>
<feature type="compositionally biased region" description="Basic and acidic residues" evidence="1">
    <location>
        <begin position="338"/>
        <end position="379"/>
    </location>
</feature>
<dbReference type="Proteomes" id="UP001474421">
    <property type="component" value="Unassembled WGS sequence"/>
</dbReference>
<feature type="compositionally biased region" description="Pro residues" evidence="1">
    <location>
        <begin position="244"/>
        <end position="255"/>
    </location>
</feature>
<feature type="compositionally biased region" description="Basic and acidic residues" evidence="1">
    <location>
        <begin position="395"/>
        <end position="411"/>
    </location>
</feature>
<proteinExistence type="predicted"/>
<feature type="compositionally biased region" description="Basic residues" evidence="1">
    <location>
        <begin position="497"/>
        <end position="520"/>
    </location>
</feature>
<feature type="region of interest" description="Disordered" evidence="1">
    <location>
        <begin position="16"/>
        <end position="66"/>
    </location>
</feature>
<protein>
    <submittedName>
        <fullName evidence="2">Splicing factor arginine/serine-rich 19-like</fullName>
    </submittedName>
</protein>
<comment type="caution">
    <text evidence="2">The sequence shown here is derived from an EMBL/GenBank/DDBJ whole genome shotgun (WGS) entry which is preliminary data.</text>
</comment>
<dbReference type="AlphaFoldDB" id="A0AAW1B0X2"/>
<feature type="compositionally biased region" description="Low complexity" evidence="1">
    <location>
        <begin position="256"/>
        <end position="269"/>
    </location>
</feature>
<feature type="region of interest" description="Disordered" evidence="1">
    <location>
        <begin position="490"/>
        <end position="599"/>
    </location>
</feature>
<organism evidence="2 3">
    <name type="scientific">Crotalus adamanteus</name>
    <name type="common">Eastern diamondback rattlesnake</name>
    <dbReference type="NCBI Taxonomy" id="8729"/>
    <lineage>
        <taxon>Eukaryota</taxon>
        <taxon>Metazoa</taxon>
        <taxon>Chordata</taxon>
        <taxon>Craniata</taxon>
        <taxon>Vertebrata</taxon>
        <taxon>Euteleostomi</taxon>
        <taxon>Lepidosauria</taxon>
        <taxon>Squamata</taxon>
        <taxon>Bifurcata</taxon>
        <taxon>Unidentata</taxon>
        <taxon>Episquamata</taxon>
        <taxon>Toxicofera</taxon>
        <taxon>Serpentes</taxon>
        <taxon>Colubroidea</taxon>
        <taxon>Viperidae</taxon>
        <taxon>Crotalinae</taxon>
        <taxon>Crotalus</taxon>
    </lineage>
</organism>
<dbReference type="EMBL" id="JAOTOJ010000009">
    <property type="protein sequence ID" value="KAK9395557.1"/>
    <property type="molecule type" value="Genomic_DNA"/>
</dbReference>